<evidence type="ECO:0000313" key="2">
    <source>
        <dbReference type="EMBL" id="PKY11847.1"/>
    </source>
</evidence>
<keyword evidence="1" id="KW-0732">Signal</keyword>
<accession>A0A2I1DPQ2</accession>
<protein>
    <recommendedName>
        <fullName evidence="4">Conjugal transfer protein</fullName>
    </recommendedName>
</protein>
<reference evidence="2 3" key="1">
    <citation type="submission" date="2017-03" db="EMBL/GenBank/DDBJ databases">
        <title>Draft genime sequence of the acidophilic sulfur-oxidizing bacterium Acidithiobacillus sp. SH, isolated from seawater.</title>
        <authorList>
            <person name="Sharmin S."/>
            <person name="Tokuhisa M."/>
            <person name="Kanao T."/>
            <person name="Kamimura K."/>
        </authorList>
    </citation>
    <scope>NUCLEOTIDE SEQUENCE [LARGE SCALE GENOMIC DNA]</scope>
    <source>
        <strain evidence="2 3">SH</strain>
    </source>
</reference>
<comment type="caution">
    <text evidence="2">The sequence shown here is derived from an EMBL/GenBank/DDBJ whole genome shotgun (WGS) entry which is preliminary data.</text>
</comment>
<dbReference type="AlphaFoldDB" id="A0A2I1DPQ2"/>
<organism evidence="2 3">
    <name type="scientific">Acidithiobacillus marinus</name>
    <dbReference type="NCBI Taxonomy" id="187490"/>
    <lineage>
        <taxon>Bacteria</taxon>
        <taxon>Pseudomonadati</taxon>
        <taxon>Pseudomonadota</taxon>
        <taxon>Acidithiobacillia</taxon>
        <taxon>Acidithiobacillales</taxon>
        <taxon>Acidithiobacillaceae</taxon>
        <taxon>Acidithiobacillus</taxon>
    </lineage>
</organism>
<feature type="chain" id="PRO_5014141789" description="Conjugal transfer protein" evidence="1">
    <location>
        <begin position="27"/>
        <end position="307"/>
    </location>
</feature>
<dbReference type="Proteomes" id="UP000234329">
    <property type="component" value="Unassembled WGS sequence"/>
</dbReference>
<name>A0A2I1DPQ2_9PROT</name>
<dbReference type="InParanoid" id="A0A2I1DPQ2"/>
<gene>
    <name evidence="2" type="ORF">B1757_02485</name>
</gene>
<dbReference type="RefSeq" id="WP_101536817.1">
    <property type="nucleotide sequence ID" value="NZ_MXAV01000006.1"/>
</dbReference>
<proteinExistence type="predicted"/>
<evidence type="ECO:0000313" key="3">
    <source>
        <dbReference type="Proteomes" id="UP000234329"/>
    </source>
</evidence>
<keyword evidence="3" id="KW-1185">Reference proteome</keyword>
<dbReference type="OrthoDB" id="9970473at2"/>
<evidence type="ECO:0008006" key="4">
    <source>
        <dbReference type="Google" id="ProtNLM"/>
    </source>
</evidence>
<sequence>MKKLTRIVYKCGLGFAVVALAGCASAPSVMSSGDNHKFPTLQRALKNTSNVTHWKGCSGSWGKYYRECQTEFILQTVGPAPLISGSVKSGNLPAGMQGLSDAINISRIVTGATMAGIGGVASGNMALGIAGLLLANGGPDLAGLKTYQAGNAIYATRFFANDKEAKAETPQAAILEANIPTHLAGVVVGHTSWKDHGVIWEPHEMRWRLGSGSYEIKYKARPASVSVRLSPVAVWVTKLKPLANNYALTDQWKWGSNTSVSRQEVNTQAFSKKHPHWIFVLARYKQEPLLCVNGVCKEPTKSAKAES</sequence>
<dbReference type="EMBL" id="MXAV01000006">
    <property type="protein sequence ID" value="PKY11847.1"/>
    <property type="molecule type" value="Genomic_DNA"/>
</dbReference>
<evidence type="ECO:0000256" key="1">
    <source>
        <dbReference type="SAM" id="SignalP"/>
    </source>
</evidence>
<dbReference type="PROSITE" id="PS51257">
    <property type="entry name" value="PROKAR_LIPOPROTEIN"/>
    <property type="match status" value="1"/>
</dbReference>
<feature type="signal peptide" evidence="1">
    <location>
        <begin position="1"/>
        <end position="26"/>
    </location>
</feature>